<accession>A0A6J7HS09</accession>
<dbReference type="Gene3D" id="3.20.20.100">
    <property type="entry name" value="NADP-dependent oxidoreductase domain"/>
    <property type="match status" value="1"/>
</dbReference>
<dbReference type="GO" id="GO:0016491">
    <property type="term" value="F:oxidoreductase activity"/>
    <property type="evidence" value="ECO:0007669"/>
    <property type="project" value="UniProtKB-KW"/>
</dbReference>
<feature type="domain" description="NADP-dependent oxidoreductase" evidence="2">
    <location>
        <begin position="14"/>
        <end position="280"/>
    </location>
</feature>
<name>A0A6J7HS09_9ZZZZ</name>
<dbReference type="Pfam" id="PF00248">
    <property type="entry name" value="Aldo_ket_red"/>
    <property type="match status" value="1"/>
</dbReference>
<evidence type="ECO:0000313" key="3">
    <source>
        <dbReference type="EMBL" id="CAB4918439.1"/>
    </source>
</evidence>
<dbReference type="PANTHER" id="PTHR43625">
    <property type="entry name" value="AFLATOXIN B1 ALDEHYDE REDUCTASE"/>
    <property type="match status" value="1"/>
</dbReference>
<dbReference type="SUPFAM" id="SSF51430">
    <property type="entry name" value="NAD(P)-linked oxidoreductase"/>
    <property type="match status" value="1"/>
</dbReference>
<evidence type="ECO:0000259" key="2">
    <source>
        <dbReference type="Pfam" id="PF00248"/>
    </source>
</evidence>
<dbReference type="InterPro" id="IPR036812">
    <property type="entry name" value="NAD(P)_OxRdtase_dom_sf"/>
</dbReference>
<dbReference type="GO" id="GO:0005737">
    <property type="term" value="C:cytoplasm"/>
    <property type="evidence" value="ECO:0007669"/>
    <property type="project" value="TreeGrafter"/>
</dbReference>
<dbReference type="AlphaFoldDB" id="A0A6J7HS09"/>
<proteinExistence type="predicted"/>
<organism evidence="3">
    <name type="scientific">freshwater metagenome</name>
    <dbReference type="NCBI Taxonomy" id="449393"/>
    <lineage>
        <taxon>unclassified sequences</taxon>
        <taxon>metagenomes</taxon>
        <taxon>ecological metagenomes</taxon>
    </lineage>
</organism>
<reference evidence="3" key="1">
    <citation type="submission" date="2020-05" db="EMBL/GenBank/DDBJ databases">
        <authorList>
            <person name="Chiriac C."/>
            <person name="Salcher M."/>
            <person name="Ghai R."/>
            <person name="Kavagutti S V."/>
        </authorList>
    </citation>
    <scope>NUCLEOTIDE SEQUENCE</scope>
</reference>
<protein>
    <submittedName>
        <fullName evidence="3">Unannotated protein</fullName>
    </submittedName>
</protein>
<sequence length="292" mass="29990">MQARRIGDRQVGAVGLGAMRLSHAPDRPPPEDAVALVHAALDAGMTVVDTADVYCLHGDEIGHNERLVARALAGRPEDVLVATKGGVARPGEGWAFAGSPAHLHAAARASARALGVEQLDLYQLHWPDPAVPYADSVGAIAELVADGVVVRAGVSNVSCAQLAVAADVLGDALVSVQNPWSVEDRWTEDTVAAAEERGLAFLPWAPFAGLDGAGPRAVATRAVAAELGVSAQRVALAWLLGRSPAVVPIPGARRPTSVADSAAAAALELTAAQRSAIDDASADPTRPTVFPH</sequence>
<dbReference type="PANTHER" id="PTHR43625:SF40">
    <property type="entry name" value="ALDO-KETO REDUCTASE YAKC [NADP(+)]"/>
    <property type="match status" value="1"/>
</dbReference>
<gene>
    <name evidence="3" type="ORF">UFOPK3609_01266</name>
</gene>
<evidence type="ECO:0000256" key="1">
    <source>
        <dbReference type="ARBA" id="ARBA00023002"/>
    </source>
</evidence>
<dbReference type="InterPro" id="IPR050791">
    <property type="entry name" value="Aldo-Keto_reductase"/>
</dbReference>
<dbReference type="InterPro" id="IPR023210">
    <property type="entry name" value="NADP_OxRdtase_dom"/>
</dbReference>
<dbReference type="CDD" id="cd19088">
    <property type="entry name" value="AKR_AKR13B1"/>
    <property type="match status" value="1"/>
</dbReference>
<keyword evidence="1" id="KW-0560">Oxidoreductase</keyword>
<dbReference type="EMBL" id="CAFBMQ010000198">
    <property type="protein sequence ID" value="CAB4918439.1"/>
    <property type="molecule type" value="Genomic_DNA"/>
</dbReference>